<sequence>MSEKGATMTTKVCATTWKPTSTRKRRLPVHELALFRTTTLDGGLPQPSDIAVAFAIPFAVNDPVEEVQMQNCNIAMGTSRRLHDTFVPRRMLSPRRFQQPNSNSLLRYRLMDNPARSCQGLPATFDSYPGLRNLCDGFVGPELQLTSEIRPVRQGINNSTRKSTSTVVRELALIQQQSRKMTACRILGTNTLHLCPRVTRLRYALAVPQNSIHVAITDLRFPEPRVALLLSGATLAAPIGKEPEKNDSRNPKNHMICKMQTTRAKYFQFKLQYVSSVPRYEP</sequence>
<evidence type="ECO:0000313" key="2">
    <source>
        <dbReference type="Proteomes" id="UP000265663"/>
    </source>
</evidence>
<dbReference type="AlphaFoldDB" id="A0A3M7MDN9"/>
<protein>
    <submittedName>
        <fullName evidence="1">Uncharacterized protein</fullName>
    </submittedName>
</protein>
<keyword evidence="2" id="KW-1185">Reference proteome</keyword>
<dbReference type="OrthoDB" id="3794585at2759"/>
<name>A0A3M7MDN9_9PLEO</name>
<evidence type="ECO:0000313" key="1">
    <source>
        <dbReference type="EMBL" id="RMZ72636.1"/>
    </source>
</evidence>
<dbReference type="Proteomes" id="UP000265663">
    <property type="component" value="Unassembled WGS sequence"/>
</dbReference>
<dbReference type="EMBL" id="KE747833">
    <property type="protein sequence ID" value="RMZ72636.1"/>
    <property type="molecule type" value="Genomic_DNA"/>
</dbReference>
<accession>A0A3M7MDN9</accession>
<organism evidence="1 2">
    <name type="scientific">Pyrenophora seminiperda CCB06</name>
    <dbReference type="NCBI Taxonomy" id="1302712"/>
    <lineage>
        <taxon>Eukaryota</taxon>
        <taxon>Fungi</taxon>
        <taxon>Dikarya</taxon>
        <taxon>Ascomycota</taxon>
        <taxon>Pezizomycotina</taxon>
        <taxon>Dothideomycetes</taxon>
        <taxon>Pleosporomycetidae</taxon>
        <taxon>Pleosporales</taxon>
        <taxon>Pleosporineae</taxon>
        <taxon>Pleosporaceae</taxon>
        <taxon>Pyrenophora</taxon>
    </lineage>
</organism>
<gene>
    <name evidence="1" type="ORF">GMOD_00007648</name>
</gene>
<proteinExistence type="predicted"/>
<reference evidence="1 2" key="1">
    <citation type="journal article" date="2014" name="PLoS ONE">
        <title>De novo Genome Assembly of the Fungal Plant Pathogen Pyrenophora semeniperda.</title>
        <authorList>
            <person name="Soliai M.M."/>
            <person name="Meyer S.E."/>
            <person name="Udall J.A."/>
            <person name="Elzinga D.E."/>
            <person name="Hermansen R.A."/>
            <person name="Bodily P.M."/>
            <person name="Hart A.A."/>
            <person name="Coleman C.E."/>
        </authorList>
    </citation>
    <scope>NUCLEOTIDE SEQUENCE [LARGE SCALE GENOMIC DNA]</scope>
    <source>
        <strain evidence="1 2">CCB06</strain>
        <tissue evidence="1">Mycelium</tissue>
    </source>
</reference>